<evidence type="ECO:0000313" key="3">
    <source>
        <dbReference type="Proteomes" id="UP000660885"/>
    </source>
</evidence>
<keyword evidence="1" id="KW-0812">Transmembrane</keyword>
<dbReference type="EMBL" id="JAETWB010000002">
    <property type="protein sequence ID" value="MBL6078206.1"/>
    <property type="molecule type" value="Genomic_DNA"/>
</dbReference>
<organism evidence="2 3">
    <name type="scientific">Belnapia arida</name>
    <dbReference type="NCBI Taxonomy" id="2804533"/>
    <lineage>
        <taxon>Bacteria</taxon>
        <taxon>Pseudomonadati</taxon>
        <taxon>Pseudomonadota</taxon>
        <taxon>Alphaproteobacteria</taxon>
        <taxon>Acetobacterales</taxon>
        <taxon>Roseomonadaceae</taxon>
        <taxon>Belnapia</taxon>
    </lineage>
</organism>
<proteinExistence type="predicted"/>
<protein>
    <submittedName>
        <fullName evidence="2">Uncharacterized protein</fullName>
    </submittedName>
</protein>
<comment type="caution">
    <text evidence="2">The sequence shown here is derived from an EMBL/GenBank/DDBJ whole genome shotgun (WGS) entry which is preliminary data.</text>
</comment>
<dbReference type="Proteomes" id="UP000660885">
    <property type="component" value="Unassembled WGS sequence"/>
</dbReference>
<evidence type="ECO:0000256" key="1">
    <source>
        <dbReference type="SAM" id="Phobius"/>
    </source>
</evidence>
<gene>
    <name evidence="2" type="ORF">JMJ56_09335</name>
</gene>
<reference evidence="2 3" key="1">
    <citation type="submission" date="2021-01" db="EMBL/GenBank/DDBJ databases">
        <title>Belnapia mucosa sp. nov. and Belnapia arida sp. nov., isolated from the Tabernas Desert (Almeria, Spain).</title>
        <authorList>
            <person name="Molina-Menor E."/>
            <person name="Vidal-Verdu A."/>
            <person name="Calonge A."/>
            <person name="Satari L."/>
            <person name="Pereto J."/>
            <person name="Porcar M."/>
        </authorList>
    </citation>
    <scope>NUCLEOTIDE SEQUENCE [LARGE SCALE GENOMIC DNA]</scope>
    <source>
        <strain evidence="2 3">T18</strain>
    </source>
</reference>
<keyword evidence="3" id="KW-1185">Reference proteome</keyword>
<dbReference type="RefSeq" id="WP_202831344.1">
    <property type="nucleotide sequence ID" value="NZ_JAETWB010000002.1"/>
</dbReference>
<evidence type="ECO:0000313" key="2">
    <source>
        <dbReference type="EMBL" id="MBL6078206.1"/>
    </source>
</evidence>
<keyword evidence="1" id="KW-1133">Transmembrane helix</keyword>
<keyword evidence="1" id="KW-0472">Membrane</keyword>
<sequence length="229" mass="24661">MSQAAGTPQETSRFSLDKLSTVVQTLAILGAGAWGVYTFIYEARIKPGLAPPSLSVTTTLEKAGERDGRLAIRSTVTRTNVGEAGVRVLGLTYNVIGTGMRFTGPEAGPSPESLAGRSEVTAARYGRAERQEMVLRQGVLFAGATALPAEPSELQPGEAVSRDLIFYVERDRYDSLRFQVDLAYTKLSEPAVPLVLALGPDGRIRAECAEAARCRELTTTDFGTEFSLW</sequence>
<name>A0ABS1U4I5_9PROT</name>
<feature type="transmembrane region" description="Helical" evidence="1">
    <location>
        <begin position="22"/>
        <end position="40"/>
    </location>
</feature>
<accession>A0ABS1U4I5</accession>